<dbReference type="Proteomes" id="UP001448207">
    <property type="component" value="Unassembled WGS sequence"/>
</dbReference>
<accession>A0ABR3B702</accession>
<dbReference type="InterPro" id="IPR027443">
    <property type="entry name" value="IPNS-like_sf"/>
</dbReference>
<evidence type="ECO:0000313" key="3">
    <source>
        <dbReference type="EMBL" id="KAL0091783.1"/>
    </source>
</evidence>
<sequence length="371" mass="41829">MPASNNTCNRNEFMTIDLSDFNNRRHEIVQHLMKACTDHGFFYVINHGIKTEDINSMFSTSETFFGLPDNIKEKYPLDTYQNTGWEKLTEMDSCGTEIPKESMQLTFHDIPDHWPANEDIPGFQNATNDFMHQCNTVSYQLLSCLATGLGFPEDFFARCHDITQPDNLNTLKCLYYPSSTSPSYSQSGHNNSWSGKNIDINTLTLFFQPPGQNQFEVTAPGLAPGSTSTPNLTGRTRLSTEPGNPRAPRNNNHRPQQDQIVCSIGDMIARWSDDRFKSSLYRISVPRSDELLGSRQCIQYCNKANKSTIIQGQSKYKEPITAGELIMMAMEREYKAAMQSIKANRAAIESSGMLKRSPSCDKGSFLMNIMA</sequence>
<gene>
    <name evidence="3" type="ORF">J3Q64DRAFT_1655420</name>
</gene>
<dbReference type="Pfam" id="PF14226">
    <property type="entry name" value="DIOX_N"/>
    <property type="match status" value="1"/>
</dbReference>
<comment type="caution">
    <text evidence="3">The sequence shown here is derived from an EMBL/GenBank/DDBJ whole genome shotgun (WGS) entry which is preliminary data.</text>
</comment>
<evidence type="ECO:0000259" key="2">
    <source>
        <dbReference type="Pfam" id="PF14226"/>
    </source>
</evidence>
<feature type="domain" description="Non-haem dioxygenase N-terminal" evidence="2">
    <location>
        <begin position="15"/>
        <end position="110"/>
    </location>
</feature>
<organism evidence="3 4">
    <name type="scientific">Phycomyces blakesleeanus</name>
    <dbReference type="NCBI Taxonomy" id="4837"/>
    <lineage>
        <taxon>Eukaryota</taxon>
        <taxon>Fungi</taxon>
        <taxon>Fungi incertae sedis</taxon>
        <taxon>Mucoromycota</taxon>
        <taxon>Mucoromycotina</taxon>
        <taxon>Mucoromycetes</taxon>
        <taxon>Mucorales</taxon>
        <taxon>Phycomycetaceae</taxon>
        <taxon>Phycomyces</taxon>
    </lineage>
</organism>
<feature type="compositionally biased region" description="Low complexity" evidence="1">
    <location>
        <begin position="242"/>
        <end position="254"/>
    </location>
</feature>
<dbReference type="EMBL" id="JBCLYO010000003">
    <property type="protein sequence ID" value="KAL0091783.1"/>
    <property type="molecule type" value="Genomic_DNA"/>
</dbReference>
<reference evidence="3 4" key="1">
    <citation type="submission" date="2024-04" db="EMBL/GenBank/DDBJ databases">
        <title>Symmetric and asymmetric DNA N6-adenine methylation regulates different biological responses in Mucorales.</title>
        <authorList>
            <consortium name="Lawrence Berkeley National Laboratory"/>
            <person name="Lax C."/>
            <person name="Mondo S.J."/>
            <person name="Osorio-Concepcion M."/>
            <person name="Muszewska A."/>
            <person name="Corrochano-Luque M."/>
            <person name="Gutierrez G."/>
            <person name="Riley R."/>
            <person name="Lipzen A."/>
            <person name="Guo J."/>
            <person name="Hundley H."/>
            <person name="Amirebrahimi M."/>
            <person name="Ng V."/>
            <person name="Lorenzo-Gutierrez D."/>
            <person name="Binder U."/>
            <person name="Yang J."/>
            <person name="Song Y."/>
            <person name="Canovas D."/>
            <person name="Navarro E."/>
            <person name="Freitag M."/>
            <person name="Gabaldon T."/>
            <person name="Grigoriev I.V."/>
            <person name="Corrochano L.M."/>
            <person name="Nicolas F.E."/>
            <person name="Garre V."/>
        </authorList>
    </citation>
    <scope>NUCLEOTIDE SEQUENCE [LARGE SCALE GENOMIC DNA]</scope>
    <source>
        <strain evidence="3 4">L51</strain>
    </source>
</reference>
<protein>
    <recommendedName>
        <fullName evidence="2">Non-haem dioxygenase N-terminal domain-containing protein</fullName>
    </recommendedName>
</protein>
<evidence type="ECO:0000256" key="1">
    <source>
        <dbReference type="SAM" id="MobiDB-lite"/>
    </source>
</evidence>
<keyword evidence="4" id="KW-1185">Reference proteome</keyword>
<proteinExistence type="predicted"/>
<dbReference type="SUPFAM" id="SSF51197">
    <property type="entry name" value="Clavaminate synthase-like"/>
    <property type="match status" value="1"/>
</dbReference>
<dbReference type="PANTHER" id="PTHR47990">
    <property type="entry name" value="2-OXOGLUTARATE (2OG) AND FE(II)-DEPENDENT OXYGENASE SUPERFAMILY PROTEIN-RELATED"/>
    <property type="match status" value="1"/>
</dbReference>
<evidence type="ECO:0000313" key="4">
    <source>
        <dbReference type="Proteomes" id="UP001448207"/>
    </source>
</evidence>
<feature type="region of interest" description="Disordered" evidence="1">
    <location>
        <begin position="218"/>
        <end position="257"/>
    </location>
</feature>
<dbReference type="Gene3D" id="2.60.120.330">
    <property type="entry name" value="B-lactam Antibiotic, Isopenicillin N Synthase, Chain"/>
    <property type="match status" value="1"/>
</dbReference>
<feature type="compositionally biased region" description="Polar residues" evidence="1">
    <location>
        <begin position="225"/>
        <end position="241"/>
    </location>
</feature>
<dbReference type="InterPro" id="IPR050231">
    <property type="entry name" value="Iron_ascorbate_oxido_reductase"/>
</dbReference>
<name>A0ABR3B702_PHYBL</name>
<dbReference type="InterPro" id="IPR026992">
    <property type="entry name" value="DIOX_N"/>
</dbReference>